<sequence>MMLVSSLSKLLRYGYHWAFEVVDDKHKARKQIADKGRQIKQAITLLHCLRLVLVSALALNPRVLQLSFHRVIPDPSTGEIQIICRSRLLLPTGSKTRILERSGGAQPFHSTTGIRDRRGPGGHKRSNLLHSTGYQQSMGVHEPLQLGYKISLC</sequence>
<accession>A0A8H3BQW5</accession>
<dbReference type="EMBL" id="CAJMWZ010002749">
    <property type="protein sequence ID" value="CAE6461447.1"/>
    <property type="molecule type" value="Genomic_DNA"/>
</dbReference>
<proteinExistence type="predicted"/>
<feature type="region of interest" description="Disordered" evidence="1">
    <location>
        <begin position="101"/>
        <end position="127"/>
    </location>
</feature>
<comment type="caution">
    <text evidence="2">The sequence shown here is derived from an EMBL/GenBank/DDBJ whole genome shotgun (WGS) entry which is preliminary data.</text>
</comment>
<gene>
    <name evidence="2" type="ORF">RDB_LOCUS51857</name>
</gene>
<protein>
    <submittedName>
        <fullName evidence="2">Uncharacterized protein</fullName>
    </submittedName>
</protein>
<evidence type="ECO:0000256" key="1">
    <source>
        <dbReference type="SAM" id="MobiDB-lite"/>
    </source>
</evidence>
<dbReference type="AlphaFoldDB" id="A0A8H3BQW5"/>
<evidence type="ECO:0000313" key="3">
    <source>
        <dbReference type="Proteomes" id="UP000663850"/>
    </source>
</evidence>
<dbReference type="Proteomes" id="UP000663850">
    <property type="component" value="Unassembled WGS sequence"/>
</dbReference>
<organism evidence="2 3">
    <name type="scientific">Rhizoctonia solani</name>
    <dbReference type="NCBI Taxonomy" id="456999"/>
    <lineage>
        <taxon>Eukaryota</taxon>
        <taxon>Fungi</taxon>
        <taxon>Dikarya</taxon>
        <taxon>Basidiomycota</taxon>
        <taxon>Agaricomycotina</taxon>
        <taxon>Agaricomycetes</taxon>
        <taxon>Cantharellales</taxon>
        <taxon>Ceratobasidiaceae</taxon>
        <taxon>Rhizoctonia</taxon>
    </lineage>
</organism>
<reference evidence="2" key="1">
    <citation type="submission" date="2021-01" db="EMBL/GenBank/DDBJ databases">
        <authorList>
            <person name="Kaushik A."/>
        </authorList>
    </citation>
    <scope>NUCLEOTIDE SEQUENCE</scope>
    <source>
        <strain evidence="2">Type strain: AG8-Rh-89/</strain>
    </source>
</reference>
<evidence type="ECO:0000313" key="2">
    <source>
        <dbReference type="EMBL" id="CAE6461447.1"/>
    </source>
</evidence>
<name>A0A8H3BQW5_9AGAM</name>